<reference evidence="2" key="1">
    <citation type="journal article" date="2015" name="Nature">
        <title>Complex archaea that bridge the gap between prokaryotes and eukaryotes.</title>
        <authorList>
            <person name="Spang A."/>
            <person name="Saw J.H."/>
            <person name="Jorgensen S.L."/>
            <person name="Zaremba-Niedzwiedzka K."/>
            <person name="Martijn J."/>
            <person name="Lind A.E."/>
            <person name="van Eijk R."/>
            <person name="Schleper C."/>
            <person name="Guy L."/>
            <person name="Ettema T.J."/>
        </authorList>
    </citation>
    <scope>NUCLEOTIDE SEQUENCE</scope>
</reference>
<dbReference type="AlphaFoldDB" id="A0A0F9ILM7"/>
<dbReference type="EMBL" id="LAZR01020655">
    <property type="protein sequence ID" value="KKL88122.1"/>
    <property type="molecule type" value="Genomic_DNA"/>
</dbReference>
<protein>
    <submittedName>
        <fullName evidence="2">Uncharacterized protein</fullName>
    </submittedName>
</protein>
<feature type="compositionally biased region" description="Basic and acidic residues" evidence="1">
    <location>
        <begin position="313"/>
        <end position="392"/>
    </location>
</feature>
<comment type="caution">
    <text evidence="2">The sequence shown here is derived from an EMBL/GenBank/DDBJ whole genome shotgun (WGS) entry which is preliminary data.</text>
</comment>
<evidence type="ECO:0000256" key="1">
    <source>
        <dbReference type="SAM" id="MobiDB-lite"/>
    </source>
</evidence>
<name>A0A0F9ILM7_9ZZZZ</name>
<gene>
    <name evidence="2" type="ORF">LCGC14_1927860</name>
</gene>
<feature type="region of interest" description="Disordered" evidence="1">
    <location>
        <begin position="270"/>
        <end position="301"/>
    </location>
</feature>
<proteinExistence type="predicted"/>
<organism evidence="2">
    <name type="scientific">marine sediment metagenome</name>
    <dbReference type="NCBI Taxonomy" id="412755"/>
    <lineage>
        <taxon>unclassified sequences</taxon>
        <taxon>metagenomes</taxon>
        <taxon>ecological metagenomes</taxon>
    </lineage>
</organism>
<sequence length="458" mass="51184">MHSCSLESPIFTAATEFEFEDTEDGFFVHAFLISDKVNANNWMVTREANRLDGQDFVGKPDIVFINDKGIRDHSTGSTLEESRRVQEQFRKGTIRTVKGTDTGKRLSTTSKIDDADTIAKIKSGAIRFVSPAIFPKSLEDVEIVRTGPSTHIHIVHRYDAIHRAFVDEPAYGIDAAVGPSCEGNGNDCMIRLQQIHAGIGDQEVDPLRKIELVKIKTSKCSETGNLILEMPAGPLNDCVTKILSEKLGPGEEPTDQDLAIAFSECREQLNKSKAKESKEATTNSNNDRKSNTDINMAQEDEKDKEIAALKSKAQEVEEELKQSRKANEELTEEKKKEEAKRAQEEEKKKEEARRGRKGKAQDDMTDEEKKAAQEEDEKKEAAEDEKKEEELTSKIASQLSIKIPLVQKYVSAKTQQKNLDAKAAKELYDKTLSASIDEINSKLDDIGPYAATKNTKKY</sequence>
<accession>A0A0F9ILM7</accession>
<feature type="compositionally biased region" description="Basic and acidic residues" evidence="1">
    <location>
        <begin position="270"/>
        <end position="279"/>
    </location>
</feature>
<feature type="region of interest" description="Disordered" evidence="1">
    <location>
        <begin position="313"/>
        <end position="395"/>
    </location>
</feature>
<evidence type="ECO:0000313" key="2">
    <source>
        <dbReference type="EMBL" id="KKL88122.1"/>
    </source>
</evidence>